<dbReference type="RefSeq" id="XP_003058700.1">
    <property type="nucleotide sequence ID" value="XM_003058654.1"/>
</dbReference>
<dbReference type="Pfam" id="PF04157">
    <property type="entry name" value="EAP30"/>
    <property type="match status" value="1"/>
</dbReference>
<accession>C1MSL6</accession>
<dbReference type="eggNOG" id="KOG3341">
    <property type="taxonomic scope" value="Eukaryota"/>
</dbReference>
<feature type="region of interest" description="Disordered" evidence="2">
    <location>
        <begin position="310"/>
        <end position="334"/>
    </location>
</feature>
<name>C1MSL6_MICPC</name>
<evidence type="ECO:0000256" key="1">
    <source>
        <dbReference type="ARBA" id="ARBA00009834"/>
    </source>
</evidence>
<evidence type="ECO:0000313" key="3">
    <source>
        <dbReference type="EMBL" id="EEH57155.1"/>
    </source>
</evidence>
<evidence type="ECO:0000313" key="4">
    <source>
        <dbReference type="Proteomes" id="UP000001876"/>
    </source>
</evidence>
<dbReference type="Gene3D" id="1.10.10.10">
    <property type="entry name" value="Winged helix-like DNA-binding domain superfamily/Winged helix DNA-binding domain"/>
    <property type="match status" value="2"/>
</dbReference>
<dbReference type="AlphaFoldDB" id="C1MSL6"/>
<dbReference type="InterPro" id="IPR016689">
    <property type="entry name" value="ESCRT-2_cplx_Snf8"/>
</dbReference>
<dbReference type="GeneID" id="9683840"/>
<comment type="similarity">
    <text evidence="1">Belongs to the SNF8 family.</text>
</comment>
<keyword evidence="4" id="KW-1185">Reference proteome</keyword>
<organism evidence="4">
    <name type="scientific">Micromonas pusilla (strain CCMP1545)</name>
    <name type="common">Picoplanktonic green alga</name>
    <dbReference type="NCBI Taxonomy" id="564608"/>
    <lineage>
        <taxon>Eukaryota</taxon>
        <taxon>Viridiplantae</taxon>
        <taxon>Chlorophyta</taxon>
        <taxon>Mamiellophyceae</taxon>
        <taxon>Mamiellales</taxon>
        <taxon>Mamiellaceae</taxon>
        <taxon>Micromonas</taxon>
    </lineage>
</organism>
<dbReference type="Gene3D" id="6.10.140.180">
    <property type="match status" value="1"/>
</dbReference>
<protein>
    <submittedName>
        <fullName evidence="3">Predicted protein</fullName>
    </submittedName>
</protein>
<proteinExistence type="inferred from homology"/>
<dbReference type="InterPro" id="IPR036390">
    <property type="entry name" value="WH_DNA-bd_sf"/>
</dbReference>
<dbReference type="GO" id="GO:0000814">
    <property type="term" value="C:ESCRT II complex"/>
    <property type="evidence" value="ECO:0007669"/>
    <property type="project" value="InterPro"/>
</dbReference>
<dbReference type="EMBL" id="GG663739">
    <property type="protein sequence ID" value="EEH57155.1"/>
    <property type="molecule type" value="Genomic_DNA"/>
</dbReference>
<feature type="region of interest" description="Disordered" evidence="2">
    <location>
        <begin position="266"/>
        <end position="293"/>
    </location>
</feature>
<dbReference type="Proteomes" id="UP000001876">
    <property type="component" value="Unassembled WGS sequence"/>
</dbReference>
<dbReference type="InterPro" id="IPR036388">
    <property type="entry name" value="WH-like_DNA-bd_sf"/>
</dbReference>
<feature type="region of interest" description="Disordered" evidence="2">
    <location>
        <begin position="1"/>
        <end position="42"/>
    </location>
</feature>
<dbReference type="KEGG" id="mpp:MICPUCDRAFT_57737"/>
<dbReference type="FunFam" id="1.10.10.10:FF:000085">
    <property type="entry name" value="Vacuolar-sorting protein SNF8"/>
    <property type="match status" value="1"/>
</dbReference>
<dbReference type="STRING" id="564608.C1MSL6"/>
<dbReference type="OrthoDB" id="283883at2759"/>
<dbReference type="SUPFAM" id="SSF46785">
    <property type="entry name" value="Winged helix' DNA-binding domain"/>
    <property type="match status" value="1"/>
</dbReference>
<dbReference type="PANTHER" id="PTHR12806">
    <property type="entry name" value="EAP30 SUBUNIT OF ELL COMPLEX"/>
    <property type="match status" value="1"/>
</dbReference>
<sequence>MALSSSTTETHADVVWSSSLSRPRARSTHAAAGAHRRRRPSLLQRAMRRRPGIAGIQQRTQTAATMQRLGAHANAERLQAMRAQLAEFKASLEKFALKHKAAIKRDPAFRASFHKMCANVGVDPLASNKGFWAEVLGIGDFYYELGVSIVEACLATRAANGGLIDLENLMRAVIKRRGAAAAKVSEDDVLRAIEKLRVLGGGWSALNVGGRVVVRSGSFVRSFIHSFILSSRRSHTVLYDVPVRAVRAVPRGRTFPFPRELLRFSPRPRRLTAPTDANHRAPKRSSSVPTELNADQGEVIRVAGGACSGGAHHSGGAHSGGSHSGRADAGTSTRGAVTRTSLMRVTGWEGARADAALRELIRCGACMVDDGDAIAGERVYWLPCVSEGAA</sequence>
<dbReference type="PANTHER" id="PTHR12806:SF0">
    <property type="entry name" value="VACUOLAR-SORTING PROTEIN SNF8"/>
    <property type="match status" value="1"/>
</dbReference>
<reference evidence="3 4" key="1">
    <citation type="journal article" date="2009" name="Science">
        <title>Green evolution and dynamic adaptations revealed by genomes of the marine picoeukaryotes Micromonas.</title>
        <authorList>
            <person name="Worden A.Z."/>
            <person name="Lee J.H."/>
            <person name="Mock T."/>
            <person name="Rouze P."/>
            <person name="Simmons M.P."/>
            <person name="Aerts A.L."/>
            <person name="Allen A.E."/>
            <person name="Cuvelier M.L."/>
            <person name="Derelle E."/>
            <person name="Everett M.V."/>
            <person name="Foulon E."/>
            <person name="Grimwood J."/>
            <person name="Gundlach H."/>
            <person name="Henrissat B."/>
            <person name="Napoli C."/>
            <person name="McDonald S.M."/>
            <person name="Parker M.S."/>
            <person name="Rombauts S."/>
            <person name="Salamov A."/>
            <person name="Von Dassow P."/>
            <person name="Badger J.H."/>
            <person name="Coutinho P.M."/>
            <person name="Demir E."/>
            <person name="Dubchak I."/>
            <person name="Gentemann C."/>
            <person name="Eikrem W."/>
            <person name="Gready J.E."/>
            <person name="John U."/>
            <person name="Lanier W."/>
            <person name="Lindquist E.A."/>
            <person name="Lucas S."/>
            <person name="Mayer K.F."/>
            <person name="Moreau H."/>
            <person name="Not F."/>
            <person name="Otillar R."/>
            <person name="Panaud O."/>
            <person name="Pangilinan J."/>
            <person name="Paulsen I."/>
            <person name="Piegu B."/>
            <person name="Poliakov A."/>
            <person name="Robbens S."/>
            <person name="Schmutz J."/>
            <person name="Toulza E."/>
            <person name="Wyss T."/>
            <person name="Zelensky A."/>
            <person name="Zhou K."/>
            <person name="Armbrust E.V."/>
            <person name="Bhattacharya D."/>
            <person name="Goodenough U.W."/>
            <person name="Van de Peer Y."/>
            <person name="Grigoriev I.V."/>
        </authorList>
    </citation>
    <scope>NUCLEOTIDE SEQUENCE [LARGE SCALE GENOMIC DNA]</scope>
    <source>
        <strain evidence="3 4">CCMP1545</strain>
    </source>
</reference>
<dbReference type="InterPro" id="IPR040608">
    <property type="entry name" value="Snf8/Vps36"/>
</dbReference>
<dbReference type="GO" id="GO:0043328">
    <property type="term" value="P:protein transport to vacuole involved in ubiquitin-dependent protein catabolic process via the multivesicular body sorting pathway"/>
    <property type="evidence" value="ECO:0007669"/>
    <property type="project" value="TreeGrafter"/>
</dbReference>
<evidence type="ECO:0000256" key="2">
    <source>
        <dbReference type="SAM" id="MobiDB-lite"/>
    </source>
</evidence>
<gene>
    <name evidence="3" type="ORF">MICPUCDRAFT_57737</name>
</gene>